<evidence type="ECO:0000313" key="2">
    <source>
        <dbReference type="EMBL" id="KAJ3039510.1"/>
    </source>
</evidence>
<dbReference type="AlphaFoldDB" id="A0AAD5WY79"/>
<proteinExistence type="predicted"/>
<evidence type="ECO:0000256" key="1">
    <source>
        <dbReference type="SAM" id="SignalP"/>
    </source>
</evidence>
<protein>
    <submittedName>
        <fullName evidence="2">Uncharacterized protein</fullName>
    </submittedName>
</protein>
<keyword evidence="1" id="KW-0732">Signal</keyword>
<name>A0AAD5WY79_9FUNG</name>
<dbReference type="Proteomes" id="UP001212841">
    <property type="component" value="Unassembled WGS sequence"/>
</dbReference>
<feature type="chain" id="PRO_5042093401" evidence="1">
    <location>
        <begin position="21"/>
        <end position="171"/>
    </location>
</feature>
<organism evidence="2 3">
    <name type="scientific">Rhizophlyctis rosea</name>
    <dbReference type="NCBI Taxonomy" id="64517"/>
    <lineage>
        <taxon>Eukaryota</taxon>
        <taxon>Fungi</taxon>
        <taxon>Fungi incertae sedis</taxon>
        <taxon>Chytridiomycota</taxon>
        <taxon>Chytridiomycota incertae sedis</taxon>
        <taxon>Chytridiomycetes</taxon>
        <taxon>Rhizophlyctidales</taxon>
        <taxon>Rhizophlyctidaceae</taxon>
        <taxon>Rhizophlyctis</taxon>
    </lineage>
</organism>
<accession>A0AAD5WY79</accession>
<reference evidence="2" key="1">
    <citation type="submission" date="2020-05" db="EMBL/GenBank/DDBJ databases">
        <title>Phylogenomic resolution of chytrid fungi.</title>
        <authorList>
            <person name="Stajich J.E."/>
            <person name="Amses K."/>
            <person name="Simmons R."/>
            <person name="Seto K."/>
            <person name="Myers J."/>
            <person name="Bonds A."/>
            <person name="Quandt C.A."/>
            <person name="Barry K."/>
            <person name="Liu P."/>
            <person name="Grigoriev I."/>
            <person name="Longcore J.E."/>
            <person name="James T.Y."/>
        </authorList>
    </citation>
    <scope>NUCLEOTIDE SEQUENCE</scope>
    <source>
        <strain evidence="2">JEL0318</strain>
    </source>
</reference>
<evidence type="ECO:0000313" key="3">
    <source>
        <dbReference type="Proteomes" id="UP001212841"/>
    </source>
</evidence>
<feature type="signal peptide" evidence="1">
    <location>
        <begin position="1"/>
        <end position="20"/>
    </location>
</feature>
<comment type="caution">
    <text evidence="2">The sequence shown here is derived from an EMBL/GenBank/DDBJ whole genome shotgun (WGS) entry which is preliminary data.</text>
</comment>
<gene>
    <name evidence="2" type="ORF">HK097_002823</name>
</gene>
<dbReference type="EMBL" id="JADGJD010001632">
    <property type="protein sequence ID" value="KAJ3039510.1"/>
    <property type="molecule type" value="Genomic_DNA"/>
</dbReference>
<keyword evidence="3" id="KW-1185">Reference proteome</keyword>
<sequence length="171" mass="17502">MRLTIITLLLVATLSLGANAAPILGGVLAPIISLLTGIIGGLNPGSPSSGNCEATKALGKADISILVNLYSLTPEQCAFIVYGASNLLEPQITRVESGESKCIPVGPPDVPVTGQLIHPGTSVTIGNATTQVFDNEKCKEPALNGGTEVKGALVRVSNCQGIKALKLTCKK</sequence>